<dbReference type="OrthoDB" id="92877at2"/>
<dbReference type="PROSITE" id="PS50994">
    <property type="entry name" value="INTEGRASE"/>
    <property type="match status" value="1"/>
</dbReference>
<dbReference type="GO" id="GO:0015074">
    <property type="term" value="P:DNA integration"/>
    <property type="evidence" value="ECO:0007669"/>
    <property type="project" value="InterPro"/>
</dbReference>
<name>A0A4R9C2C4_9FIRM</name>
<dbReference type="PANTHER" id="PTHR35004:SF6">
    <property type="entry name" value="TRANSPOSASE"/>
    <property type="match status" value="1"/>
</dbReference>
<dbReference type="InterPro" id="IPR036397">
    <property type="entry name" value="RNaseH_sf"/>
</dbReference>
<dbReference type="GO" id="GO:0003676">
    <property type="term" value="F:nucleic acid binding"/>
    <property type="evidence" value="ECO:0007669"/>
    <property type="project" value="InterPro"/>
</dbReference>
<dbReference type="SUPFAM" id="SSF53098">
    <property type="entry name" value="Ribonuclease H-like"/>
    <property type="match status" value="1"/>
</dbReference>
<dbReference type="InterPro" id="IPR012337">
    <property type="entry name" value="RNaseH-like_sf"/>
</dbReference>
<comment type="similarity">
    <text evidence="1">Belongs to the transposase IS21/IS408/IS1162 family.</text>
</comment>
<dbReference type="PANTHER" id="PTHR35004">
    <property type="entry name" value="TRANSPOSASE RV3428C-RELATED"/>
    <property type="match status" value="1"/>
</dbReference>
<dbReference type="RefSeq" id="WP_134712068.1">
    <property type="nucleotide sequence ID" value="NZ_CP119081.1"/>
</dbReference>
<dbReference type="GeneID" id="97031605"/>
<reference evidence="3 4" key="1">
    <citation type="submission" date="2019-01" db="EMBL/GenBank/DDBJ databases">
        <title>Draft Genome Sequences of Helcococcus ovis Strains Isolated from the Uterus and Vagina of Dairy Cows with Metritis.</title>
        <authorList>
            <person name="Cunha F."/>
            <person name="Jeon S.J."/>
            <person name="Kutzer P."/>
            <person name="Galvao K.N."/>
        </authorList>
    </citation>
    <scope>NUCLEOTIDE SEQUENCE [LARGE SCALE GENOMIC DNA]</scope>
    <source>
        <strain evidence="3 4">KG-37</strain>
    </source>
</reference>
<dbReference type="EMBL" id="SCFR01000046">
    <property type="protein sequence ID" value="TFF64285.1"/>
    <property type="molecule type" value="Genomic_DNA"/>
</dbReference>
<dbReference type="InterPro" id="IPR001584">
    <property type="entry name" value="Integrase_cat-core"/>
</dbReference>
<evidence type="ECO:0000313" key="4">
    <source>
        <dbReference type="Proteomes" id="UP000297454"/>
    </source>
</evidence>
<proteinExistence type="inferred from homology"/>
<accession>A0A4R9C2C4</accession>
<organism evidence="3 4">
    <name type="scientific">Helcococcus ovis</name>
    <dbReference type="NCBI Taxonomy" id="72026"/>
    <lineage>
        <taxon>Bacteria</taxon>
        <taxon>Bacillati</taxon>
        <taxon>Bacillota</taxon>
        <taxon>Tissierellia</taxon>
        <taxon>Tissierellales</taxon>
        <taxon>Peptoniphilaceae</taxon>
        <taxon>Helcococcus</taxon>
    </lineage>
</organism>
<evidence type="ECO:0000256" key="1">
    <source>
        <dbReference type="ARBA" id="ARBA00009277"/>
    </source>
</evidence>
<sequence>MKYSLILNNINFEIKNLEDLSTLKTIMDANNLKVNYSQLANELNVDRRTIKKYYEGYEKKKTRNKSSKIDNFKNIIEELLDENSIQRFYSKSILYRYLKENHNLNVSESSFRRYILNNDKFQKYFSKKKYKDGAKIRFETSPGEQAQIDWKEDMTFITSDCEIIKLNIFVFQLSYSRYRIFHVSLDKKQDVVLDFLTRSFELIQGVPKTILSDNMKTIMDEPRTKDSDGKINNKFNQFLNDFNISLKPCMARRPQTKGKVESSMKILEEIYAYQTKINYEQLLKLVEKINNRVNLNIHQGTNNIPLSLLEIEKDSLMPLPNESLRNLYKISSTILKVNSSCMISYKSNQYSLPPEYKNKRVNLIVKDNKLHIYDNTKVITVHNISKNKLNYHKSHYLEIFKNNLPSYDEKKVQILVNENLSKIGGNYGK</sequence>
<dbReference type="InterPro" id="IPR054353">
    <property type="entry name" value="IstA-like_C"/>
</dbReference>
<evidence type="ECO:0000259" key="2">
    <source>
        <dbReference type="PROSITE" id="PS50994"/>
    </source>
</evidence>
<dbReference type="NCBIfam" id="NF033546">
    <property type="entry name" value="transpos_IS21"/>
    <property type="match status" value="1"/>
</dbReference>
<dbReference type="Pfam" id="PF22483">
    <property type="entry name" value="Mu-transpos_C_2"/>
    <property type="match status" value="1"/>
</dbReference>
<gene>
    <name evidence="3" type="ORF">EQF91_07935</name>
</gene>
<keyword evidence="4" id="KW-1185">Reference proteome</keyword>
<protein>
    <submittedName>
        <fullName evidence="3">IS21 family transposase</fullName>
    </submittedName>
</protein>
<dbReference type="Gene3D" id="3.30.420.10">
    <property type="entry name" value="Ribonuclease H-like superfamily/Ribonuclease H"/>
    <property type="match status" value="1"/>
</dbReference>
<feature type="domain" description="Integrase catalytic" evidence="2">
    <location>
        <begin position="138"/>
        <end position="313"/>
    </location>
</feature>
<dbReference type="Proteomes" id="UP000297454">
    <property type="component" value="Unassembled WGS sequence"/>
</dbReference>
<dbReference type="AlphaFoldDB" id="A0A4R9C2C4"/>
<evidence type="ECO:0000313" key="3">
    <source>
        <dbReference type="EMBL" id="TFF64285.1"/>
    </source>
</evidence>
<comment type="caution">
    <text evidence="3">The sequence shown here is derived from an EMBL/GenBank/DDBJ whole genome shotgun (WGS) entry which is preliminary data.</text>
</comment>